<name>B5VIU2_YEAS6</name>
<reference evidence="1 2" key="1">
    <citation type="journal article" date="2008" name="FEMS Yeast Res.">
        <title>Comparative genome analysis of a Saccharomyces cerevisiae wine strain.</title>
        <authorList>
            <person name="Borneman A.R."/>
            <person name="Forgan A.H."/>
            <person name="Pretorius I.S."/>
            <person name="Chambers P.J."/>
        </authorList>
    </citation>
    <scope>NUCLEOTIDE SEQUENCE [LARGE SCALE GENOMIC DNA]</scope>
    <source>
        <strain evidence="1 2">AWRI1631</strain>
    </source>
</reference>
<protein>
    <submittedName>
        <fullName evidence="1">Uncharacterized protein</fullName>
    </submittedName>
</protein>
<evidence type="ECO:0000313" key="2">
    <source>
        <dbReference type="Proteomes" id="UP000008988"/>
    </source>
</evidence>
<dbReference type="Proteomes" id="UP000008988">
    <property type="component" value="Unassembled WGS sequence"/>
</dbReference>
<dbReference type="AlphaFoldDB" id="B5VIU2"/>
<accession>B5VIU2</accession>
<proteinExistence type="predicted"/>
<sequence length="36" mass="4560">MKKRTKTTWWKKTKWIKRCRVMTVMMKAKGETSRQW</sequence>
<dbReference type="EMBL" id="ABSV01000903">
    <property type="protein sequence ID" value="EDZ72153.1"/>
    <property type="molecule type" value="Genomic_DNA"/>
</dbReference>
<evidence type="ECO:0000313" key="1">
    <source>
        <dbReference type="EMBL" id="EDZ72153.1"/>
    </source>
</evidence>
<organism evidence="1 2">
    <name type="scientific">Saccharomyces cerevisiae (strain AWRI1631)</name>
    <name type="common">Baker's yeast</name>
    <dbReference type="NCBI Taxonomy" id="545124"/>
    <lineage>
        <taxon>Eukaryota</taxon>
        <taxon>Fungi</taxon>
        <taxon>Dikarya</taxon>
        <taxon>Ascomycota</taxon>
        <taxon>Saccharomycotina</taxon>
        <taxon>Saccharomycetes</taxon>
        <taxon>Saccharomycetales</taxon>
        <taxon>Saccharomycetaceae</taxon>
        <taxon>Saccharomyces</taxon>
    </lineage>
</organism>
<gene>
    <name evidence="1" type="ORF">AWRI1631_72190</name>
</gene>
<comment type="caution">
    <text evidence="1">The sequence shown here is derived from an EMBL/GenBank/DDBJ whole genome shotgun (WGS) entry which is preliminary data.</text>
</comment>